<dbReference type="AlphaFoldDB" id="A0A381NRS8"/>
<protein>
    <submittedName>
        <fullName evidence="1">Uncharacterized protein</fullName>
    </submittedName>
</protein>
<accession>A0A381NRS8</accession>
<dbReference type="EMBL" id="UINC01000554">
    <property type="protein sequence ID" value="SUZ57305.1"/>
    <property type="molecule type" value="Genomic_DNA"/>
</dbReference>
<evidence type="ECO:0000313" key="1">
    <source>
        <dbReference type="EMBL" id="SUZ57305.1"/>
    </source>
</evidence>
<organism evidence="1">
    <name type="scientific">marine metagenome</name>
    <dbReference type="NCBI Taxonomy" id="408172"/>
    <lineage>
        <taxon>unclassified sequences</taxon>
        <taxon>metagenomes</taxon>
        <taxon>ecological metagenomes</taxon>
    </lineage>
</organism>
<feature type="non-terminal residue" evidence="1">
    <location>
        <position position="1"/>
    </location>
</feature>
<name>A0A381NRS8_9ZZZZ</name>
<proteinExistence type="predicted"/>
<gene>
    <name evidence="1" type="ORF">METZ01_LOCUS10159</name>
</gene>
<sequence>VHAPNVTSVFDLETTIHDDVKASIRSNGGPFITDHTKLKP</sequence>
<reference evidence="1" key="1">
    <citation type="submission" date="2018-05" db="EMBL/GenBank/DDBJ databases">
        <authorList>
            <person name="Lanie J.A."/>
            <person name="Ng W.-L."/>
            <person name="Kazmierczak K.M."/>
            <person name="Andrzejewski T.M."/>
            <person name="Davidsen T.M."/>
            <person name="Wayne K.J."/>
            <person name="Tettelin H."/>
            <person name="Glass J.I."/>
            <person name="Rusch D."/>
            <person name="Podicherti R."/>
            <person name="Tsui H.-C.T."/>
            <person name="Winkler M.E."/>
        </authorList>
    </citation>
    <scope>NUCLEOTIDE SEQUENCE</scope>
</reference>